<evidence type="ECO:0000313" key="3">
    <source>
        <dbReference type="EMBL" id="MBB6252176.1"/>
    </source>
</evidence>
<evidence type="ECO:0000256" key="1">
    <source>
        <dbReference type="SAM" id="MobiDB-lite"/>
    </source>
</evidence>
<reference evidence="3 4" key="1">
    <citation type="submission" date="2020-08" db="EMBL/GenBank/DDBJ databases">
        <title>Genomic Encyclopedia of Type Strains, Phase IV (KMG-IV): sequencing the most valuable type-strain genomes for metagenomic binning, comparative biology and taxonomic classification.</title>
        <authorList>
            <person name="Goeker M."/>
        </authorList>
    </citation>
    <scope>NUCLEOTIDE SEQUENCE [LARGE SCALE GENOMIC DNA]</scope>
    <source>
        <strain evidence="3 4">DSM 22198</strain>
    </source>
</reference>
<dbReference type="EMBL" id="JACIIZ010000007">
    <property type="protein sequence ID" value="MBB6252176.1"/>
    <property type="molecule type" value="Genomic_DNA"/>
</dbReference>
<dbReference type="AlphaFoldDB" id="A0A7X0AZF9"/>
<comment type="caution">
    <text evidence="3">The sequence shown here is derived from an EMBL/GenBank/DDBJ whole genome shotgun (WGS) entry which is preliminary data.</text>
</comment>
<dbReference type="RefSeq" id="WP_184801331.1">
    <property type="nucleotide sequence ID" value="NZ_JACIIZ010000007.1"/>
</dbReference>
<proteinExistence type="predicted"/>
<feature type="compositionally biased region" description="Low complexity" evidence="1">
    <location>
        <begin position="62"/>
        <end position="73"/>
    </location>
</feature>
<keyword evidence="4" id="KW-1185">Reference proteome</keyword>
<evidence type="ECO:0008006" key="5">
    <source>
        <dbReference type="Google" id="ProtNLM"/>
    </source>
</evidence>
<accession>A0A7X0AZF9</accession>
<feature type="compositionally biased region" description="Basic and acidic residues" evidence="1">
    <location>
        <begin position="78"/>
        <end position="97"/>
    </location>
</feature>
<protein>
    <recommendedName>
        <fullName evidence="5">Type IV pilus biogenesis protein PilP</fullName>
    </recommendedName>
</protein>
<dbReference type="Proteomes" id="UP000539175">
    <property type="component" value="Unassembled WGS sequence"/>
</dbReference>
<name>A0A7X0AZF9_9PROT</name>
<feature type="chain" id="PRO_5031028578" description="Type IV pilus biogenesis protein PilP" evidence="2">
    <location>
        <begin position="31"/>
        <end position="172"/>
    </location>
</feature>
<evidence type="ECO:0000313" key="4">
    <source>
        <dbReference type="Proteomes" id="UP000539175"/>
    </source>
</evidence>
<feature type="signal peptide" evidence="2">
    <location>
        <begin position="1"/>
        <end position="30"/>
    </location>
</feature>
<gene>
    <name evidence="3" type="ORF">FHS74_002736</name>
</gene>
<keyword evidence="2" id="KW-0732">Signal</keyword>
<organism evidence="3 4">
    <name type="scientific">Nitrospirillum iridis</name>
    <dbReference type="NCBI Taxonomy" id="765888"/>
    <lineage>
        <taxon>Bacteria</taxon>
        <taxon>Pseudomonadati</taxon>
        <taxon>Pseudomonadota</taxon>
        <taxon>Alphaproteobacteria</taxon>
        <taxon>Rhodospirillales</taxon>
        <taxon>Azospirillaceae</taxon>
        <taxon>Nitrospirillum</taxon>
    </lineage>
</organism>
<sequence>MPFKKTSFKKAAALSLALAVAPAATHAAWAADTLATCRAIGDATRRLACYDALAAATANTPAPVANTATGAPAMPEDPTERFGKERLPRTEEQRAQDDAEQQEEMHSTVAKSVALPYRIFAVTLENGQTWVSKEALTFDPKPGDEVRVMHGLLGSYSMVVGRSRVVKATRIN</sequence>
<feature type="region of interest" description="Disordered" evidence="1">
    <location>
        <begin position="62"/>
        <end position="106"/>
    </location>
</feature>
<evidence type="ECO:0000256" key="2">
    <source>
        <dbReference type="SAM" id="SignalP"/>
    </source>
</evidence>